<accession>A0A6J4QL36</accession>
<protein>
    <submittedName>
        <fullName evidence="1">Uncharacterized protein</fullName>
    </submittedName>
</protein>
<organism evidence="1">
    <name type="scientific">uncultured Rubrobacteraceae bacterium</name>
    <dbReference type="NCBI Taxonomy" id="349277"/>
    <lineage>
        <taxon>Bacteria</taxon>
        <taxon>Bacillati</taxon>
        <taxon>Actinomycetota</taxon>
        <taxon>Rubrobacteria</taxon>
        <taxon>Rubrobacterales</taxon>
        <taxon>Rubrobacteraceae</taxon>
        <taxon>environmental samples</taxon>
    </lineage>
</organism>
<name>A0A6J4QL36_9ACTN</name>
<proteinExistence type="predicted"/>
<dbReference type="EMBL" id="CADCUW010000496">
    <property type="protein sequence ID" value="CAA9443023.1"/>
    <property type="molecule type" value="Genomic_DNA"/>
</dbReference>
<feature type="non-terminal residue" evidence="1">
    <location>
        <position position="1"/>
    </location>
</feature>
<feature type="non-terminal residue" evidence="1">
    <location>
        <position position="85"/>
    </location>
</feature>
<evidence type="ECO:0000313" key="1">
    <source>
        <dbReference type="EMBL" id="CAA9443023.1"/>
    </source>
</evidence>
<gene>
    <name evidence="1" type="ORF">AVDCRST_MAG01-01-3835</name>
</gene>
<reference evidence="1" key="1">
    <citation type="submission" date="2020-02" db="EMBL/GenBank/DDBJ databases">
        <authorList>
            <person name="Meier V. D."/>
        </authorList>
    </citation>
    <scope>NUCLEOTIDE SEQUENCE</scope>
    <source>
        <strain evidence="1">AVDCRST_MAG01</strain>
    </source>
</reference>
<sequence>VRQQRGGVLALVQPEEKDCGVRGRALQRRRSRAHAWRRRRLVGLRGRVREAQERRDAHRAGDDLRGALLSDVAPQAPAARVPARI</sequence>
<dbReference type="AlphaFoldDB" id="A0A6J4QL36"/>